<dbReference type="PATRIC" id="fig|679936.5.peg.949"/>
<dbReference type="KEGG" id="sap:Sulac_0896"/>
<dbReference type="Proteomes" id="UP000005439">
    <property type="component" value="Chromosome"/>
</dbReference>
<comment type="cofactor">
    <cofactor evidence="6">
        <name>Zn(2+)</name>
        <dbReference type="ChEBI" id="CHEBI:29105"/>
    </cofactor>
</comment>
<evidence type="ECO:0000313" key="7">
    <source>
        <dbReference type="EMBL" id="AEW04399.1"/>
    </source>
</evidence>
<evidence type="ECO:0000256" key="5">
    <source>
        <dbReference type="ARBA" id="ARBA00023136"/>
    </source>
</evidence>
<feature type="binding site" evidence="6">
    <location>
        <position position="630"/>
    </location>
    <ligand>
        <name>Zn(2+)</name>
        <dbReference type="ChEBI" id="CHEBI:29105"/>
    </ligand>
</feature>
<feature type="binding site" evidence="6">
    <location>
        <position position="458"/>
    </location>
    <ligand>
        <name>Zn(2+)</name>
        <dbReference type="ChEBI" id="CHEBI:29105"/>
    </ligand>
</feature>
<name>G8TSM2_SULAD</name>
<gene>
    <name evidence="6" type="primary">dabA</name>
    <name evidence="7" type="ordered locus">Sulac_0896</name>
</gene>
<sequence>MLETNTAYKTDPLLAEAIERASHWIAPVWPIRAFVARNPLAGLETLPFPDAVREGRRLFGGDGYLPESTSRSWYRAGRISDRDLIQAIRRLKVPALPSSLSPYGDANDVIRRLLVAEPRPLTDEWIGILEDKLRDPFAKGHLTDIGSLARTRLEADIRQLTTVAAWLGPLVGRDLVKALNEAVIPYVEAFLDDGQAAWTMPGREQGFYRAWRDLALVDRSQAWLGVQQAARRLPEEAADALLDHLTQLGITERAYADYLKYHLAQLPGWAGYIKWRVLHPDDDWQHVFPIDLVQYLAVRLFYEVRLVEQISRDVFHVPGRVDALHHYFSRHPEEYYGWRFNGGHGNCRRGDDRCWEHEARRLFEREQQRELRTRVQAVFDVITALEISEDTVRGLGGEVLGHWADWASWLSADRRRHLWLEALEEHYQDVLAHRLANPRDASTSETGPAPTQVAFCMDVRSEGIRRHLEAQGAYETIGAAGFFGIPMTYQEWMGHRPTHRYPAILTPQMAVREEVAEALDHQEASRVRQWWEVKAWLHHLYRRLKQHVVTPFAMVESTGWTWGVGLLARTVEPGRVFRWLKKLGLHVRPTVPTELATDTVMEETADLVAAALTGLGIARRQGRLVVLLGHRGHSDNNPWASALQCGAAGGHPGGANARALAWLANQTAIRHRLTARGIELSPDTWFLAGEHNTTTDEVTLFDRHRVPASLRSEVEQLQRDLAEAGRLNAVERSLDLPGAPAKPSIEAAIRHAYQRSVDWAETRPEWGLASHFAIVIGRRQLTAGHSWGNRVFLHSYDYREDTSGRWLMNIVNGPLIVAHWINMEYYFSTVDNAVYGSGSKVTANVVGGLGVMQGSHSDLKPGLPWQSVRDTDGAPYHEPMRLLVVIEAPRERIQGVLDALPLFRQLVHNAWIHLLMYDPVTEELVRYQPEVATVASI</sequence>
<feature type="binding site" evidence="6">
    <location>
        <position position="456"/>
    </location>
    <ligand>
        <name>Zn(2+)</name>
        <dbReference type="ChEBI" id="CHEBI:29105"/>
    </ligand>
</feature>
<accession>G8TSM2</accession>
<comment type="function">
    <text evidence="6">Part of an energy-coupled inorganic carbon pump.</text>
</comment>
<comment type="subunit">
    <text evidence="6">Forms a complex with DabB.</text>
</comment>
<keyword evidence="8" id="KW-1185">Reference proteome</keyword>
<dbReference type="PANTHER" id="PTHR38344">
    <property type="entry name" value="UPF0753 PROTEIN AQ_863"/>
    <property type="match status" value="1"/>
</dbReference>
<evidence type="ECO:0000256" key="4">
    <source>
        <dbReference type="ARBA" id="ARBA00022833"/>
    </source>
</evidence>
<dbReference type="PANTHER" id="PTHR38344:SF1">
    <property type="entry name" value="INORGANIC CARBON TRANSPORTER SUBUNIT DABA-RELATED"/>
    <property type="match status" value="1"/>
</dbReference>
<comment type="similarity">
    <text evidence="6">Belongs to the inorganic carbon transporter (TC 9.A.2) DabA family.</text>
</comment>
<evidence type="ECO:0000256" key="6">
    <source>
        <dbReference type="HAMAP-Rule" id="MF_01871"/>
    </source>
</evidence>
<keyword evidence="5 6" id="KW-0472">Membrane</keyword>
<dbReference type="GO" id="GO:0008270">
    <property type="term" value="F:zinc ion binding"/>
    <property type="evidence" value="ECO:0007669"/>
    <property type="project" value="UniProtKB-UniRule"/>
</dbReference>
<dbReference type="Pfam" id="PF10070">
    <property type="entry name" value="DabA"/>
    <property type="match status" value="1"/>
</dbReference>
<proteinExistence type="inferred from homology"/>
<dbReference type="HOGENOM" id="CLU_009885_0_0_9"/>
<keyword evidence="4 6" id="KW-0862">Zinc</keyword>
<keyword evidence="3 6" id="KW-0479">Metal-binding</keyword>
<dbReference type="AlphaFoldDB" id="G8TSM2"/>
<organism evidence="7 8">
    <name type="scientific">Sulfobacillus acidophilus (strain ATCC 700253 / DSM 10332 / NAL)</name>
    <dbReference type="NCBI Taxonomy" id="679936"/>
    <lineage>
        <taxon>Bacteria</taxon>
        <taxon>Bacillati</taxon>
        <taxon>Bacillota</taxon>
        <taxon>Clostridia</taxon>
        <taxon>Eubacteriales</taxon>
        <taxon>Clostridiales Family XVII. Incertae Sedis</taxon>
        <taxon>Sulfobacillus</taxon>
    </lineage>
</organism>
<keyword evidence="1 6" id="KW-0813">Transport</keyword>
<evidence type="ECO:0000313" key="8">
    <source>
        <dbReference type="Proteomes" id="UP000005439"/>
    </source>
</evidence>
<dbReference type="STRING" id="679936.Sulac_0896"/>
<reference evidence="8" key="1">
    <citation type="submission" date="2011-12" db="EMBL/GenBank/DDBJ databases">
        <title>The complete genome of chromosome of Sulfobacillus acidophilus DSM 10332.</title>
        <authorList>
            <person name="Lucas S."/>
            <person name="Han J."/>
            <person name="Lapidus A."/>
            <person name="Bruce D."/>
            <person name="Goodwin L."/>
            <person name="Pitluck S."/>
            <person name="Peters L."/>
            <person name="Kyrpides N."/>
            <person name="Mavromatis K."/>
            <person name="Ivanova N."/>
            <person name="Mikhailova N."/>
            <person name="Chertkov O."/>
            <person name="Saunders E."/>
            <person name="Detter J.C."/>
            <person name="Tapia R."/>
            <person name="Han C."/>
            <person name="Land M."/>
            <person name="Hauser L."/>
            <person name="Markowitz V."/>
            <person name="Cheng J.-F."/>
            <person name="Hugenholtz P."/>
            <person name="Woyke T."/>
            <person name="Wu D."/>
            <person name="Pukall R."/>
            <person name="Gehrich-Schroeter G."/>
            <person name="Schneider S."/>
            <person name="Klenk H.-P."/>
            <person name="Eisen J.A."/>
        </authorList>
    </citation>
    <scope>NUCLEOTIDE SEQUENCE [LARGE SCALE GENOMIC DNA]</scope>
    <source>
        <strain evidence="8">ATCC 700253 / DSM 10332 / NAL</strain>
    </source>
</reference>
<comment type="subcellular location">
    <subcellularLocation>
        <location evidence="6">Cell membrane</location>
        <topology evidence="6">Peripheral membrane protein</topology>
    </subcellularLocation>
</comment>
<dbReference type="GO" id="GO:0005886">
    <property type="term" value="C:plasma membrane"/>
    <property type="evidence" value="ECO:0007669"/>
    <property type="project" value="UniProtKB-SubCell"/>
</dbReference>
<reference evidence="7 8" key="2">
    <citation type="journal article" date="2012" name="Stand. Genomic Sci.">
        <title>Complete genome sequence of the moderately thermophilic mineral-sulfide-oxidizing firmicute Sulfobacillus acidophilus type strain (NAL(T)).</title>
        <authorList>
            <person name="Anderson I."/>
            <person name="Chertkov O."/>
            <person name="Chen A."/>
            <person name="Saunders E."/>
            <person name="Lapidus A."/>
            <person name="Nolan M."/>
            <person name="Lucas S."/>
            <person name="Hammon N."/>
            <person name="Deshpande S."/>
            <person name="Cheng J.F."/>
            <person name="Han C."/>
            <person name="Tapia R."/>
            <person name="Goodwin L.A."/>
            <person name="Pitluck S."/>
            <person name="Liolios K."/>
            <person name="Pagani I."/>
            <person name="Ivanova N."/>
            <person name="Mikhailova N."/>
            <person name="Pati A."/>
            <person name="Palaniappan K."/>
            <person name="Land M."/>
            <person name="Pan C."/>
            <person name="Rohde M."/>
            <person name="Pukall R."/>
            <person name="Goker M."/>
            <person name="Detter J.C."/>
            <person name="Woyke T."/>
            <person name="Bristow J."/>
            <person name="Eisen J.A."/>
            <person name="Markowitz V."/>
            <person name="Hugenholtz P."/>
            <person name="Kyrpides N.C."/>
            <person name="Klenk H.P."/>
            <person name="Mavromatis K."/>
        </authorList>
    </citation>
    <scope>NUCLEOTIDE SEQUENCE [LARGE SCALE GENOMIC DNA]</scope>
    <source>
        <strain evidence="8">ATCC 700253 / DSM 10332 / NAL</strain>
    </source>
</reference>
<feature type="binding site" evidence="6">
    <location>
        <position position="645"/>
    </location>
    <ligand>
        <name>Zn(2+)</name>
        <dbReference type="ChEBI" id="CHEBI:29105"/>
    </ligand>
</feature>
<evidence type="ECO:0000256" key="3">
    <source>
        <dbReference type="ARBA" id="ARBA00022723"/>
    </source>
</evidence>
<evidence type="ECO:0000256" key="2">
    <source>
        <dbReference type="ARBA" id="ARBA00022475"/>
    </source>
</evidence>
<dbReference type="InterPro" id="IPR018752">
    <property type="entry name" value="DabA"/>
</dbReference>
<protein>
    <recommendedName>
        <fullName evidence="6">Probable inorganic carbon transporter subunit DabA</fullName>
    </recommendedName>
</protein>
<dbReference type="EMBL" id="CP003179">
    <property type="protein sequence ID" value="AEW04399.1"/>
    <property type="molecule type" value="Genomic_DNA"/>
</dbReference>
<evidence type="ECO:0000256" key="1">
    <source>
        <dbReference type="ARBA" id="ARBA00022448"/>
    </source>
</evidence>
<dbReference type="HAMAP" id="MF_01871">
    <property type="entry name" value="DabA"/>
    <property type="match status" value="1"/>
</dbReference>
<keyword evidence="2 6" id="KW-1003">Cell membrane</keyword>